<dbReference type="GO" id="GO:0009100">
    <property type="term" value="P:glycoprotein metabolic process"/>
    <property type="evidence" value="ECO:0007669"/>
    <property type="project" value="UniProtKB-ARBA"/>
</dbReference>
<sequence>MLCPAFKVQEWNSRKLITLCCILINLLLVVHYCLLKDQTWMSKPKFLRWRASEVVIDKATGEIRVSLDGVEEFLNRSGLDYSKPESNSQLVLDMLCRLRHQDKGAKRCCLSRDRDLVECFRLLGTLGAMPESRQLKTNTTEIPLEPPEYAHPKIYMSHNEEHKEDIQCTVNLETRRRMYHLLAFWIKLARENHIIWWIESGSLLGAVREGDFIPYDYDFDISVLGIKERTLRRLASASAPFSYGKVNLVLNHCKNGIPRSCRGLPQNLPVDPCGICRPAGRLISGLMTFLDIFPIYLEIRQEGENATLGVGLLDPDKDGNEGSLTYSLDTIFPLDKCKLMGLEVPCPQNSSTVLMRQYGKDYTKPAKMCNQRSGYWYQT</sequence>
<feature type="domain" description="LicD/FKTN/FKRP nucleotidyltransferase" evidence="2">
    <location>
        <begin position="189"/>
        <end position="223"/>
    </location>
</feature>
<dbReference type="PANTHER" id="PTHR43404:SF1">
    <property type="entry name" value="MNN4P"/>
    <property type="match status" value="1"/>
</dbReference>
<keyword evidence="1" id="KW-0472">Membrane</keyword>
<gene>
    <name evidence="3" type="ORF">CDAUBV1_LOCUS15377</name>
</gene>
<evidence type="ECO:0000259" key="2">
    <source>
        <dbReference type="Pfam" id="PF04991"/>
    </source>
</evidence>
<dbReference type="Proteomes" id="UP001497525">
    <property type="component" value="Unassembled WGS sequence"/>
</dbReference>
<evidence type="ECO:0000313" key="4">
    <source>
        <dbReference type="Proteomes" id="UP001497525"/>
    </source>
</evidence>
<keyword evidence="1" id="KW-0812">Transmembrane</keyword>
<proteinExistence type="predicted"/>
<name>A0AAV2TTW6_CALDB</name>
<evidence type="ECO:0000256" key="1">
    <source>
        <dbReference type="SAM" id="Phobius"/>
    </source>
</evidence>
<dbReference type="InterPro" id="IPR007074">
    <property type="entry name" value="LicD/FKTN/FKRP_NTP_transf"/>
</dbReference>
<comment type="caution">
    <text evidence="3">The sequence shown here is derived from an EMBL/GenBank/DDBJ whole genome shotgun (WGS) entry which is preliminary data.</text>
</comment>
<dbReference type="AlphaFoldDB" id="A0AAV2TTW6"/>
<dbReference type="PANTHER" id="PTHR43404">
    <property type="entry name" value="LIPOPOLYSACCHARIDE CHOLINEPHOSPHOTRANSFERASE LICD"/>
    <property type="match status" value="1"/>
</dbReference>
<protein>
    <recommendedName>
        <fullName evidence="2">LicD/FKTN/FKRP nucleotidyltransferase domain-containing protein</fullName>
    </recommendedName>
</protein>
<feature type="transmembrane region" description="Helical" evidence="1">
    <location>
        <begin position="16"/>
        <end position="35"/>
    </location>
</feature>
<dbReference type="EMBL" id="CAXLJL010000711">
    <property type="protein sequence ID" value="CAL5140202.1"/>
    <property type="molecule type" value="Genomic_DNA"/>
</dbReference>
<organism evidence="3 4">
    <name type="scientific">Calicophoron daubneyi</name>
    <name type="common">Rumen fluke</name>
    <name type="synonym">Paramphistomum daubneyi</name>
    <dbReference type="NCBI Taxonomy" id="300641"/>
    <lineage>
        <taxon>Eukaryota</taxon>
        <taxon>Metazoa</taxon>
        <taxon>Spiralia</taxon>
        <taxon>Lophotrochozoa</taxon>
        <taxon>Platyhelminthes</taxon>
        <taxon>Trematoda</taxon>
        <taxon>Digenea</taxon>
        <taxon>Plagiorchiida</taxon>
        <taxon>Pronocephalata</taxon>
        <taxon>Paramphistomoidea</taxon>
        <taxon>Paramphistomidae</taxon>
        <taxon>Calicophoron</taxon>
    </lineage>
</organism>
<keyword evidence="1" id="KW-1133">Transmembrane helix</keyword>
<accession>A0AAV2TTW6</accession>
<evidence type="ECO:0000313" key="3">
    <source>
        <dbReference type="EMBL" id="CAL5140202.1"/>
    </source>
</evidence>
<dbReference type="InterPro" id="IPR052942">
    <property type="entry name" value="LPS_cholinephosphotransferase"/>
</dbReference>
<dbReference type="Pfam" id="PF04991">
    <property type="entry name" value="LicD"/>
    <property type="match status" value="1"/>
</dbReference>
<reference evidence="3" key="1">
    <citation type="submission" date="2024-06" db="EMBL/GenBank/DDBJ databases">
        <authorList>
            <person name="Liu X."/>
            <person name="Lenzi L."/>
            <person name="Haldenby T S."/>
            <person name="Uol C."/>
        </authorList>
    </citation>
    <scope>NUCLEOTIDE SEQUENCE</scope>
</reference>